<dbReference type="InterPro" id="IPR050263">
    <property type="entry name" value="Bact_Fimbrial_Adh_Pro"/>
</dbReference>
<dbReference type="EMBL" id="JACFYJ010000038">
    <property type="protein sequence ID" value="MEI5999722.1"/>
    <property type="molecule type" value="Genomic_DNA"/>
</dbReference>
<dbReference type="SUPFAM" id="SSF49401">
    <property type="entry name" value="Bacterial adhesins"/>
    <property type="match status" value="1"/>
</dbReference>
<proteinExistence type="predicted"/>
<organism evidence="3 4">
    <name type="scientific">Paraburkholderia bengalensis</name>
    <dbReference type="NCBI Taxonomy" id="2747562"/>
    <lineage>
        <taxon>Bacteria</taxon>
        <taxon>Pseudomonadati</taxon>
        <taxon>Pseudomonadota</taxon>
        <taxon>Betaproteobacteria</taxon>
        <taxon>Burkholderiales</taxon>
        <taxon>Burkholderiaceae</taxon>
        <taxon>Paraburkholderia</taxon>
    </lineage>
</organism>
<dbReference type="PANTHER" id="PTHR33420:SF3">
    <property type="entry name" value="FIMBRIAL SUBUNIT ELFA"/>
    <property type="match status" value="1"/>
</dbReference>
<protein>
    <submittedName>
        <fullName evidence="3">Fimbrial protein</fullName>
    </submittedName>
</protein>
<dbReference type="Pfam" id="PF00419">
    <property type="entry name" value="Fimbrial"/>
    <property type="match status" value="1"/>
</dbReference>
<dbReference type="Proteomes" id="UP001386437">
    <property type="component" value="Unassembled WGS sequence"/>
</dbReference>
<reference evidence="3 4" key="1">
    <citation type="journal article" date="2022" name="Arch. Microbiol.">
        <title>Paraburkholderia bengalensis sp. nov. isolated from roots of Oryza sativa, IR64.</title>
        <authorList>
            <person name="Nag P."/>
            <person name="Mondal N."/>
            <person name="Sarkar J."/>
            <person name="Das S."/>
        </authorList>
    </citation>
    <scope>NUCLEOTIDE SEQUENCE [LARGE SCALE GENOMIC DNA]</scope>
    <source>
        <strain evidence="3 4">IR64_4_BI</strain>
    </source>
</reference>
<dbReference type="InterPro" id="IPR008966">
    <property type="entry name" value="Adhesion_dom_sf"/>
</dbReference>
<keyword evidence="4" id="KW-1185">Reference proteome</keyword>
<comment type="caution">
    <text evidence="3">The sequence shown here is derived from an EMBL/GenBank/DDBJ whole genome shotgun (WGS) entry which is preliminary data.</text>
</comment>
<evidence type="ECO:0000256" key="1">
    <source>
        <dbReference type="ARBA" id="ARBA00022729"/>
    </source>
</evidence>
<evidence type="ECO:0000313" key="3">
    <source>
        <dbReference type="EMBL" id="MEI5999722.1"/>
    </source>
</evidence>
<sequence>MTLASVPVRAVTCSVTAATSNQTIPLATVSPAMFPAAGAVAARTPFSLGLNCQTGVKVAVTFSSTSGTTGIASVLGNLGTATGIGVQMLDSTQTSLVLGSPLVLTSSTTGNMSFPFYVQYYRLGTAPVVSGTVRATAIFTMSYQ</sequence>
<dbReference type="PANTHER" id="PTHR33420">
    <property type="entry name" value="FIMBRIAL SUBUNIT ELFA-RELATED"/>
    <property type="match status" value="1"/>
</dbReference>
<name>A0ABU8IVR5_9BURK</name>
<keyword evidence="1" id="KW-0732">Signal</keyword>
<evidence type="ECO:0000259" key="2">
    <source>
        <dbReference type="Pfam" id="PF00419"/>
    </source>
</evidence>
<feature type="domain" description="Fimbrial-type adhesion" evidence="2">
    <location>
        <begin position="8"/>
        <end position="144"/>
    </location>
</feature>
<accession>A0ABU8IVR5</accession>
<evidence type="ECO:0000313" key="4">
    <source>
        <dbReference type="Proteomes" id="UP001386437"/>
    </source>
</evidence>
<dbReference type="InterPro" id="IPR000259">
    <property type="entry name" value="Adhesion_dom_fimbrial"/>
</dbReference>
<dbReference type="RefSeq" id="WP_336599731.1">
    <property type="nucleotide sequence ID" value="NZ_JACFYJ010000038.1"/>
</dbReference>
<gene>
    <name evidence="3" type="ORF">H3V53_21700</name>
</gene>
<dbReference type="InterPro" id="IPR036937">
    <property type="entry name" value="Adhesion_dom_fimbrial_sf"/>
</dbReference>
<dbReference type="Gene3D" id="2.60.40.1090">
    <property type="entry name" value="Fimbrial-type adhesion domain"/>
    <property type="match status" value="1"/>
</dbReference>